<gene>
    <name evidence="17" type="primary">metK</name>
    <name evidence="17" type="ORF">J4203_03330</name>
</gene>
<evidence type="ECO:0000313" key="18">
    <source>
        <dbReference type="Proteomes" id="UP000678237"/>
    </source>
</evidence>
<keyword evidence="8" id="KW-0479">Metal-binding</keyword>
<name>A0A8T4LB93_9ARCH</name>
<comment type="cofactor">
    <cofactor evidence="2">
        <name>K(+)</name>
        <dbReference type="ChEBI" id="CHEBI:29103"/>
    </cofactor>
</comment>
<dbReference type="GO" id="GO:0006556">
    <property type="term" value="P:S-adenosylmethionine biosynthetic process"/>
    <property type="evidence" value="ECO:0007669"/>
    <property type="project" value="UniProtKB-UniRule"/>
</dbReference>
<evidence type="ECO:0000256" key="11">
    <source>
        <dbReference type="ARBA" id="ARBA00022842"/>
    </source>
</evidence>
<evidence type="ECO:0000259" key="15">
    <source>
        <dbReference type="Pfam" id="PF02772"/>
    </source>
</evidence>
<evidence type="ECO:0000256" key="2">
    <source>
        <dbReference type="ARBA" id="ARBA00001958"/>
    </source>
</evidence>
<dbReference type="Proteomes" id="UP000678237">
    <property type="component" value="Unassembled WGS sequence"/>
</dbReference>
<evidence type="ECO:0000256" key="4">
    <source>
        <dbReference type="ARBA" id="ARBA00009685"/>
    </source>
</evidence>
<evidence type="ECO:0000256" key="5">
    <source>
        <dbReference type="ARBA" id="ARBA00012828"/>
    </source>
</evidence>
<comment type="pathway">
    <text evidence="3">Amino-acid biosynthesis; S-adenosyl-L-methionine biosynthesis; S-adenosyl-L-methionine from L-methionine: step 1/1.</text>
</comment>
<evidence type="ECO:0000256" key="10">
    <source>
        <dbReference type="ARBA" id="ARBA00022840"/>
    </source>
</evidence>
<dbReference type="InterPro" id="IPR002133">
    <property type="entry name" value="S-AdoMet_synthetase"/>
</dbReference>
<dbReference type="InterPro" id="IPR022631">
    <property type="entry name" value="ADOMET_SYNTHASE_CS"/>
</dbReference>
<dbReference type="GO" id="GO:0005524">
    <property type="term" value="F:ATP binding"/>
    <property type="evidence" value="ECO:0007669"/>
    <property type="project" value="UniProtKB-KW"/>
</dbReference>
<dbReference type="GO" id="GO:0004478">
    <property type="term" value="F:methionine adenosyltransferase activity"/>
    <property type="evidence" value="ECO:0007669"/>
    <property type="project" value="UniProtKB-UniRule"/>
</dbReference>
<dbReference type="GO" id="GO:0046872">
    <property type="term" value="F:metal ion binding"/>
    <property type="evidence" value="ECO:0007669"/>
    <property type="project" value="UniProtKB-KW"/>
</dbReference>
<evidence type="ECO:0000256" key="3">
    <source>
        <dbReference type="ARBA" id="ARBA00005224"/>
    </source>
</evidence>
<dbReference type="PIRSF" id="PIRSF000497">
    <property type="entry name" value="MAT"/>
    <property type="match status" value="1"/>
</dbReference>
<reference evidence="17" key="1">
    <citation type="submission" date="2021-03" db="EMBL/GenBank/DDBJ databases">
        <authorList>
            <person name="Jaffe A."/>
        </authorList>
    </citation>
    <scope>NUCLEOTIDE SEQUENCE</scope>
    <source>
        <strain evidence="17">RIFCSPLOWO2_01_FULL_58_19</strain>
    </source>
</reference>
<dbReference type="FunFam" id="3.30.300.10:FF:000003">
    <property type="entry name" value="S-adenosylmethionine synthase"/>
    <property type="match status" value="1"/>
</dbReference>
<feature type="domain" description="S-adenosylmethionine synthetase N-terminal" evidence="14">
    <location>
        <begin position="6"/>
        <end position="103"/>
    </location>
</feature>
<dbReference type="Gene3D" id="3.30.300.10">
    <property type="match status" value="3"/>
</dbReference>
<evidence type="ECO:0000259" key="14">
    <source>
        <dbReference type="Pfam" id="PF00438"/>
    </source>
</evidence>
<dbReference type="InterPro" id="IPR022628">
    <property type="entry name" value="S-AdoMet_synt_N"/>
</dbReference>
<dbReference type="AlphaFoldDB" id="A0A8T4LB93"/>
<keyword evidence="11" id="KW-0460">Magnesium</keyword>
<dbReference type="EC" id="2.5.1.6" evidence="5 13"/>
<dbReference type="CDD" id="cd18079">
    <property type="entry name" value="S-AdoMet_synt"/>
    <property type="match status" value="1"/>
</dbReference>
<dbReference type="InterPro" id="IPR022636">
    <property type="entry name" value="S-AdoMet_synthetase_sfam"/>
</dbReference>
<evidence type="ECO:0000259" key="16">
    <source>
        <dbReference type="Pfam" id="PF02773"/>
    </source>
</evidence>
<keyword evidence="6" id="KW-0554">One-carbon metabolism</keyword>
<dbReference type="Pfam" id="PF02773">
    <property type="entry name" value="S-AdoMet_synt_C"/>
    <property type="match status" value="1"/>
</dbReference>
<dbReference type="EMBL" id="JAGVWE010000003">
    <property type="protein sequence ID" value="MBS3062879.1"/>
    <property type="molecule type" value="Genomic_DNA"/>
</dbReference>
<evidence type="ECO:0000313" key="17">
    <source>
        <dbReference type="EMBL" id="MBS3062879.1"/>
    </source>
</evidence>
<evidence type="ECO:0000256" key="7">
    <source>
        <dbReference type="ARBA" id="ARBA00022679"/>
    </source>
</evidence>
<feature type="domain" description="S-adenosylmethionine synthetase C-terminal" evidence="16">
    <location>
        <begin position="234"/>
        <end position="373"/>
    </location>
</feature>
<keyword evidence="9" id="KW-0547">Nucleotide-binding</keyword>
<dbReference type="SUPFAM" id="SSF55973">
    <property type="entry name" value="S-adenosylmethionine synthetase"/>
    <property type="match status" value="3"/>
</dbReference>
<evidence type="ECO:0000256" key="9">
    <source>
        <dbReference type="ARBA" id="ARBA00022741"/>
    </source>
</evidence>
<dbReference type="GO" id="GO:0006730">
    <property type="term" value="P:one-carbon metabolic process"/>
    <property type="evidence" value="ECO:0007669"/>
    <property type="project" value="UniProtKB-KW"/>
</dbReference>
<sequence>MRNGDFLFTSEAVTEGHPDKVCDRISDSILDAIYKDDPLARVGCETMAGNGFILVTGEITTRTYVDVQQIVRNVLREVGYTKPEYGFDAQSVGVLTSINKQSPDIALGVDASGDKEVGAGDQGMMSGYATNETPELMPLPILLAHRLCHKLAEVRKKGVLTYLRPDGKSQVTIEYANGKPKRVEAVVIAAQHDPDVSLDKLRVDIKREVIQPVCGALADADTKYFINNTGRFVLGGPVADAGCTGRKIIVDTYGGIGNHGGGAFSGKDPSKVDKSGAYMARYAAKNVVAAGLADKCEIQLSYAIGGAKPISVMVDTFGTEKVDKKALYNAVLKHFDFRPAAMIKALNLRRPIYAKTSAYGHFGRDDPDFTWERTDKAELLKRECAAVKARA</sequence>
<dbReference type="InterPro" id="IPR022629">
    <property type="entry name" value="S-AdoMet_synt_central"/>
</dbReference>
<dbReference type="PANTHER" id="PTHR11964">
    <property type="entry name" value="S-ADENOSYLMETHIONINE SYNTHETASE"/>
    <property type="match status" value="1"/>
</dbReference>
<evidence type="ECO:0000256" key="1">
    <source>
        <dbReference type="ARBA" id="ARBA00001946"/>
    </source>
</evidence>
<accession>A0A8T4LB93</accession>
<dbReference type="HAMAP" id="MF_00086">
    <property type="entry name" value="S_AdoMet_synth1"/>
    <property type="match status" value="1"/>
</dbReference>
<dbReference type="PROSITE" id="PS00377">
    <property type="entry name" value="ADOMET_SYNTHASE_2"/>
    <property type="match status" value="1"/>
</dbReference>
<evidence type="ECO:0000256" key="13">
    <source>
        <dbReference type="NCBIfam" id="TIGR01034"/>
    </source>
</evidence>
<evidence type="ECO:0000256" key="12">
    <source>
        <dbReference type="ARBA" id="ARBA00022958"/>
    </source>
</evidence>
<dbReference type="Pfam" id="PF02772">
    <property type="entry name" value="S-AdoMet_synt_M"/>
    <property type="match status" value="1"/>
</dbReference>
<keyword evidence="12" id="KW-0630">Potassium</keyword>
<dbReference type="NCBIfam" id="TIGR01034">
    <property type="entry name" value="metK"/>
    <property type="match status" value="1"/>
</dbReference>
<dbReference type="InterPro" id="IPR022630">
    <property type="entry name" value="S-AdoMet_synt_C"/>
</dbReference>
<comment type="cofactor">
    <cofactor evidence="1">
        <name>Mg(2+)</name>
        <dbReference type="ChEBI" id="CHEBI:18420"/>
    </cofactor>
</comment>
<proteinExistence type="inferred from homology"/>
<evidence type="ECO:0000256" key="6">
    <source>
        <dbReference type="ARBA" id="ARBA00022563"/>
    </source>
</evidence>
<reference evidence="17" key="2">
    <citation type="submission" date="2021-05" db="EMBL/GenBank/DDBJ databases">
        <title>Protein family content uncovers lineage relationships and bacterial pathway maintenance mechanisms in DPANN archaea.</title>
        <authorList>
            <person name="Castelle C.J."/>
            <person name="Meheust R."/>
            <person name="Jaffe A.L."/>
            <person name="Seitz K."/>
            <person name="Gong X."/>
            <person name="Baker B.J."/>
            <person name="Banfield J.F."/>
        </authorList>
    </citation>
    <scope>NUCLEOTIDE SEQUENCE</scope>
    <source>
        <strain evidence="17">RIFCSPLOWO2_01_FULL_58_19</strain>
    </source>
</reference>
<dbReference type="Pfam" id="PF00438">
    <property type="entry name" value="S-AdoMet_synt_N"/>
    <property type="match status" value="1"/>
</dbReference>
<protein>
    <recommendedName>
        <fullName evidence="5 13">Methionine adenosyltransferase</fullName>
        <ecNumber evidence="5 13">2.5.1.6</ecNumber>
    </recommendedName>
</protein>
<comment type="similarity">
    <text evidence="4">Belongs to the AdoMet synthase family.</text>
</comment>
<keyword evidence="7 17" id="KW-0808">Transferase</keyword>
<evidence type="ECO:0000256" key="8">
    <source>
        <dbReference type="ARBA" id="ARBA00022723"/>
    </source>
</evidence>
<dbReference type="PROSITE" id="PS00376">
    <property type="entry name" value="ADOMET_SYNTHASE_1"/>
    <property type="match status" value="1"/>
</dbReference>
<comment type="caution">
    <text evidence="17">The sequence shown here is derived from an EMBL/GenBank/DDBJ whole genome shotgun (WGS) entry which is preliminary data.</text>
</comment>
<feature type="domain" description="S-adenosylmethionine synthetase central" evidence="15">
    <location>
        <begin position="116"/>
        <end position="232"/>
    </location>
</feature>
<keyword evidence="10" id="KW-0067">ATP-binding</keyword>
<organism evidence="17 18">
    <name type="scientific">Candidatus Iainarchaeum sp</name>
    <dbReference type="NCBI Taxonomy" id="3101447"/>
    <lineage>
        <taxon>Archaea</taxon>
        <taxon>Candidatus Iainarchaeota</taxon>
        <taxon>Candidatus Iainarchaeia</taxon>
        <taxon>Candidatus Iainarchaeales</taxon>
        <taxon>Candidatus Iainarchaeaceae</taxon>
        <taxon>Candidatus Iainarchaeum</taxon>
    </lineage>
</organism>